<dbReference type="PROSITE" id="PS50857">
    <property type="entry name" value="COX2_CUA"/>
    <property type="match status" value="1"/>
</dbReference>
<geneLocation type="mitochondrion" evidence="22"/>
<dbReference type="InterPro" id="IPR045187">
    <property type="entry name" value="CcO_II"/>
</dbReference>
<dbReference type="InterPro" id="IPR011759">
    <property type="entry name" value="Cyt_c_oxidase_su2_TM_dom"/>
</dbReference>
<dbReference type="Gene3D" id="2.60.40.420">
    <property type="entry name" value="Cupredoxins - blue copper proteins"/>
    <property type="match status" value="1"/>
</dbReference>
<comment type="catalytic activity">
    <reaction evidence="17">
        <text>4 Fe(II)-[cytochrome c] + O2 + 8 H(+)(in) = 4 Fe(III)-[cytochrome c] + 2 H2O + 4 H(+)(out)</text>
        <dbReference type="Rhea" id="RHEA:11436"/>
        <dbReference type="Rhea" id="RHEA-COMP:10350"/>
        <dbReference type="Rhea" id="RHEA-COMP:14399"/>
        <dbReference type="ChEBI" id="CHEBI:15377"/>
        <dbReference type="ChEBI" id="CHEBI:15378"/>
        <dbReference type="ChEBI" id="CHEBI:15379"/>
        <dbReference type="ChEBI" id="CHEBI:29033"/>
        <dbReference type="ChEBI" id="CHEBI:29034"/>
        <dbReference type="EC" id="7.1.1.9"/>
    </reaction>
    <physiologicalReaction direction="left-to-right" evidence="17">
        <dbReference type="Rhea" id="RHEA:11437"/>
    </physiologicalReaction>
</comment>
<keyword evidence="14 18" id="KW-0186">Copper</keyword>
<evidence type="ECO:0000256" key="11">
    <source>
        <dbReference type="ARBA" id="ARBA00022967"/>
    </source>
</evidence>
<feature type="transmembrane region" description="Helical" evidence="19">
    <location>
        <begin position="64"/>
        <end position="86"/>
    </location>
</feature>
<evidence type="ECO:0000256" key="14">
    <source>
        <dbReference type="ARBA" id="ARBA00023008"/>
    </source>
</evidence>
<dbReference type="InterPro" id="IPR008972">
    <property type="entry name" value="Cupredoxin"/>
</dbReference>
<evidence type="ECO:0000313" key="22">
    <source>
        <dbReference type="EMBL" id="QRG01714.1"/>
    </source>
</evidence>
<feature type="domain" description="Cytochrome oxidase subunit II transmembrane region profile" evidence="21">
    <location>
        <begin position="2"/>
        <end position="92"/>
    </location>
</feature>
<keyword evidence="12 18" id="KW-0249">Electron transport</keyword>
<keyword evidence="10" id="KW-0460">Magnesium</keyword>
<sequence>MMATWGMLSFQDSISPLMEQLTFFHDHSMAVLVLITVLVFYVLAMMLSNMFLSRFILEGQELEIFWTFIPAILLIFIAFPSLRLLYLMDEVSSPDLTLSTVGHQWYWSYEYSDFLDVEFDSFMLPLEESGFRLLDVDNRSVLPWGIFTRVLITSSDVIHSWALASSGAKMDAVPGRVNQVCFLLNRPGLYFGQCSEICGANHSFMPIVIESVSVEAFLSWIKTFY</sequence>
<comment type="cofactor">
    <cofactor evidence="18">
        <name>Cu cation</name>
        <dbReference type="ChEBI" id="CHEBI:23378"/>
    </cofactor>
    <text evidence="18">Binds a copper A center.</text>
</comment>
<evidence type="ECO:0000256" key="8">
    <source>
        <dbReference type="ARBA" id="ARBA00022723"/>
    </source>
</evidence>
<dbReference type="PROSITE" id="PS50999">
    <property type="entry name" value="COX2_TM"/>
    <property type="match status" value="1"/>
</dbReference>
<evidence type="ECO:0000256" key="9">
    <source>
        <dbReference type="ARBA" id="ARBA00022792"/>
    </source>
</evidence>
<evidence type="ECO:0000256" key="2">
    <source>
        <dbReference type="ARBA" id="ARBA00007866"/>
    </source>
</evidence>
<comment type="function">
    <text evidence="18">Component of the cytochrome c oxidase, the last enzyme in the mitochondrial electron transport chain which drives oxidative phosphorylation. The respiratory chain contains 3 multisubunit complexes succinate dehydrogenase (complex II, CII), ubiquinol-cytochrome c oxidoreductase (cytochrome b-c1 complex, complex III, CIII) and cytochrome c oxidase (complex IV, CIV), that cooperate to transfer electrons derived from NADH and succinate to molecular oxygen, creating an electrochemical gradient over the inner membrane that drives transmembrane transport and the ATP synthase. Cytochrome c oxidase is the component of the respiratory chain that catalyzes the reduction of oxygen to water. Electrons originating from reduced cytochrome c in the intermembrane space (IMS) are transferred via the dinuclear copper A center (CU(A)) of subunit 2 and heme A of subunit 1 to the active site in subunit 1, a binuclear center (BNC) formed by heme A3 and copper B (CU(B)). The BNC reduces molecular oxygen to 2 water molecules using 4 electrons from cytochrome c in the IMS and 4 protons from the mitochondrial matrix.</text>
</comment>
<name>A0A890A3E7_OLIMR</name>
<comment type="similarity">
    <text evidence="2 18">Belongs to the cytochrome c oxidase subunit 2 family.</text>
</comment>
<evidence type="ECO:0000256" key="17">
    <source>
        <dbReference type="ARBA" id="ARBA00049512"/>
    </source>
</evidence>
<evidence type="ECO:0000259" key="21">
    <source>
        <dbReference type="PROSITE" id="PS50999"/>
    </source>
</evidence>
<dbReference type="CDD" id="cd13912">
    <property type="entry name" value="CcO_II_C"/>
    <property type="match status" value="1"/>
</dbReference>
<reference evidence="22" key="1">
    <citation type="journal article" date="2019" name="Mitochondrial DNA Part B Resour">
        <title>The complete mitochondrial DNA sequence of Yimeng scorpion (Mesobuthus martensii).</title>
        <authorList>
            <person name="Zhang Y.Z."/>
            <person name="Ji Y.Q."/>
            <person name="Kang D.C."/>
            <person name="Liu L.X."/>
            <person name="Liu Y.G."/>
        </authorList>
    </citation>
    <scope>NUCLEOTIDE SEQUENCE</scope>
</reference>
<evidence type="ECO:0000259" key="20">
    <source>
        <dbReference type="PROSITE" id="PS50857"/>
    </source>
</evidence>
<keyword evidence="8 18" id="KW-0479">Metal-binding</keyword>
<evidence type="ECO:0000256" key="12">
    <source>
        <dbReference type="ARBA" id="ARBA00022982"/>
    </source>
</evidence>
<evidence type="ECO:0000256" key="19">
    <source>
        <dbReference type="SAM" id="Phobius"/>
    </source>
</evidence>
<keyword evidence="9 18" id="KW-0999">Mitochondrion inner membrane</keyword>
<evidence type="ECO:0000256" key="7">
    <source>
        <dbReference type="ARBA" id="ARBA00022692"/>
    </source>
</evidence>
<dbReference type="EMBL" id="MN597087">
    <property type="protein sequence ID" value="QRG01714.1"/>
    <property type="molecule type" value="Genomic_DNA"/>
</dbReference>
<dbReference type="Pfam" id="PF00116">
    <property type="entry name" value="COX2"/>
    <property type="match status" value="1"/>
</dbReference>
<dbReference type="PANTHER" id="PTHR22888:SF9">
    <property type="entry name" value="CYTOCHROME C OXIDASE SUBUNIT 2"/>
    <property type="match status" value="1"/>
</dbReference>
<gene>
    <name evidence="22" type="primary">COX2</name>
</gene>
<keyword evidence="15 18" id="KW-0496">Mitochondrion</keyword>
<evidence type="ECO:0000256" key="15">
    <source>
        <dbReference type="ARBA" id="ARBA00023128"/>
    </source>
</evidence>
<dbReference type="InterPro" id="IPR002429">
    <property type="entry name" value="CcO_II-like_C"/>
</dbReference>
<proteinExistence type="inferred from homology"/>
<dbReference type="GO" id="GO:0005743">
    <property type="term" value="C:mitochondrial inner membrane"/>
    <property type="evidence" value="ECO:0007669"/>
    <property type="project" value="UniProtKB-SubCell"/>
</dbReference>
<dbReference type="InterPro" id="IPR036257">
    <property type="entry name" value="Cyt_c_oxidase_su2_TM_sf"/>
</dbReference>
<evidence type="ECO:0000256" key="4">
    <source>
        <dbReference type="ARBA" id="ARBA00015946"/>
    </source>
</evidence>
<dbReference type="PANTHER" id="PTHR22888">
    <property type="entry name" value="CYTOCHROME C OXIDASE, SUBUNIT II"/>
    <property type="match status" value="1"/>
</dbReference>
<keyword evidence="7 18" id="KW-0812">Transmembrane</keyword>
<dbReference type="Gene3D" id="1.10.287.90">
    <property type="match status" value="1"/>
</dbReference>
<organism evidence="22">
    <name type="scientific">Olivierus martensii</name>
    <name type="common">Manchurian scorpion</name>
    <name type="synonym">Mesobuthus martensii</name>
    <dbReference type="NCBI Taxonomy" id="34649"/>
    <lineage>
        <taxon>Eukaryota</taxon>
        <taxon>Metazoa</taxon>
        <taxon>Ecdysozoa</taxon>
        <taxon>Arthropoda</taxon>
        <taxon>Chelicerata</taxon>
        <taxon>Arachnida</taxon>
        <taxon>Scorpiones</taxon>
        <taxon>Buthida</taxon>
        <taxon>Buthoidea</taxon>
        <taxon>Buthidae</taxon>
        <taxon>Olivierus</taxon>
    </lineage>
</organism>
<keyword evidence="6 18" id="KW-0679">Respiratory chain</keyword>
<dbReference type="InterPro" id="IPR034210">
    <property type="entry name" value="CcO_II_C"/>
</dbReference>
<comment type="subunit">
    <text evidence="3">Component of the cytochrome c oxidase (complex IV, CIV), a multisubunit enzyme composed of a catalytic core of 3 subunits and several supernumerary subunits. The complex exists as a monomer or a dimer and forms supercomplexes (SCs) in the inner mitochondrial membrane with ubiquinol-cytochrome c oxidoreductase (cytochrome b-c1 complex, complex III, CIII).</text>
</comment>
<keyword evidence="11" id="KW-1278">Translocase</keyword>
<evidence type="ECO:0000256" key="5">
    <source>
        <dbReference type="ARBA" id="ARBA00022448"/>
    </source>
</evidence>
<keyword evidence="16 18" id="KW-0472">Membrane</keyword>
<accession>A0A890A3E7</accession>
<keyword evidence="5 18" id="KW-0813">Transport</keyword>
<evidence type="ECO:0000256" key="16">
    <source>
        <dbReference type="ARBA" id="ARBA00023136"/>
    </source>
</evidence>
<dbReference type="AlphaFoldDB" id="A0A890A3E7"/>
<dbReference type="PRINTS" id="PR01166">
    <property type="entry name" value="CYCOXIDASEII"/>
</dbReference>
<dbReference type="SUPFAM" id="SSF49503">
    <property type="entry name" value="Cupredoxins"/>
    <property type="match status" value="1"/>
</dbReference>
<dbReference type="GO" id="GO:0005507">
    <property type="term" value="F:copper ion binding"/>
    <property type="evidence" value="ECO:0007669"/>
    <property type="project" value="InterPro"/>
</dbReference>
<dbReference type="InterPro" id="IPR001505">
    <property type="entry name" value="Copper_CuA"/>
</dbReference>
<evidence type="ECO:0000256" key="1">
    <source>
        <dbReference type="ARBA" id="ARBA00004448"/>
    </source>
</evidence>
<evidence type="ECO:0000256" key="3">
    <source>
        <dbReference type="ARBA" id="ARBA00011164"/>
    </source>
</evidence>
<dbReference type="SUPFAM" id="SSF81464">
    <property type="entry name" value="Cytochrome c oxidase subunit II-like, transmembrane region"/>
    <property type="match status" value="1"/>
</dbReference>
<feature type="domain" description="Cytochrome oxidase subunit II copper A binding" evidence="20">
    <location>
        <begin position="93"/>
        <end position="223"/>
    </location>
</feature>
<evidence type="ECO:0000256" key="18">
    <source>
        <dbReference type="RuleBase" id="RU000457"/>
    </source>
</evidence>
<evidence type="ECO:0000256" key="13">
    <source>
        <dbReference type="ARBA" id="ARBA00022989"/>
    </source>
</evidence>
<feature type="transmembrane region" description="Helical" evidence="19">
    <location>
        <begin position="29"/>
        <end position="52"/>
    </location>
</feature>
<keyword evidence="13 19" id="KW-1133">Transmembrane helix</keyword>
<dbReference type="GO" id="GO:0004129">
    <property type="term" value="F:cytochrome-c oxidase activity"/>
    <property type="evidence" value="ECO:0007669"/>
    <property type="project" value="UniProtKB-EC"/>
</dbReference>
<protein>
    <recommendedName>
        <fullName evidence="4 18">Cytochrome c oxidase subunit 2</fullName>
    </recommendedName>
</protein>
<dbReference type="GO" id="GO:0042773">
    <property type="term" value="P:ATP synthesis coupled electron transport"/>
    <property type="evidence" value="ECO:0007669"/>
    <property type="project" value="TreeGrafter"/>
</dbReference>
<comment type="subcellular location">
    <subcellularLocation>
        <location evidence="1 18">Mitochondrion inner membrane</location>
        <topology evidence="1 18">Multi-pass membrane protein</topology>
    </subcellularLocation>
</comment>
<dbReference type="Pfam" id="PF02790">
    <property type="entry name" value="COX2_TM"/>
    <property type="match status" value="1"/>
</dbReference>
<dbReference type="FunFam" id="2.60.40.420:FF:000001">
    <property type="entry name" value="Cytochrome c oxidase subunit 2"/>
    <property type="match status" value="1"/>
</dbReference>
<evidence type="ECO:0000256" key="10">
    <source>
        <dbReference type="ARBA" id="ARBA00022842"/>
    </source>
</evidence>
<evidence type="ECO:0000256" key="6">
    <source>
        <dbReference type="ARBA" id="ARBA00022660"/>
    </source>
</evidence>
<dbReference type="PROSITE" id="PS00078">
    <property type="entry name" value="COX2"/>
    <property type="match status" value="1"/>
</dbReference>